<dbReference type="EMBL" id="JAGUCO010000004">
    <property type="protein sequence ID" value="MBS2098242.1"/>
    <property type="molecule type" value="Genomic_DNA"/>
</dbReference>
<keyword evidence="4 7" id="KW-0031">Aminopeptidase</keyword>
<evidence type="ECO:0000256" key="4">
    <source>
        <dbReference type="PIRNR" id="PIRNR005700"/>
    </source>
</evidence>
<evidence type="ECO:0000256" key="1">
    <source>
        <dbReference type="ARBA" id="ARBA00022670"/>
    </source>
</evidence>
<evidence type="ECO:0000259" key="6">
    <source>
        <dbReference type="Pfam" id="PF00112"/>
    </source>
</evidence>
<dbReference type="PIRSF" id="PIRSF005700">
    <property type="entry name" value="PepC"/>
    <property type="match status" value="1"/>
</dbReference>
<keyword evidence="1 4" id="KW-0645">Protease</keyword>
<dbReference type="Pfam" id="PF00112">
    <property type="entry name" value="Peptidase_C1"/>
    <property type="match status" value="1"/>
</dbReference>
<accession>A0ABS5JTP7</accession>
<evidence type="ECO:0000256" key="2">
    <source>
        <dbReference type="ARBA" id="ARBA00022801"/>
    </source>
</evidence>
<keyword evidence="3 4" id="KW-0788">Thiol protease</keyword>
<keyword evidence="8" id="KW-1185">Reference proteome</keyword>
<dbReference type="SUPFAM" id="SSF54001">
    <property type="entry name" value="Cysteine proteinases"/>
    <property type="match status" value="1"/>
</dbReference>
<dbReference type="RefSeq" id="WP_212215487.1">
    <property type="nucleotide sequence ID" value="NZ_JAGUCO010000004.1"/>
</dbReference>
<evidence type="ECO:0000256" key="3">
    <source>
        <dbReference type="ARBA" id="ARBA00022807"/>
    </source>
</evidence>
<protein>
    <recommendedName>
        <fullName evidence="4">Aminopeptidase</fullName>
    </recommendedName>
</protein>
<feature type="domain" description="Peptidase C1A papain C-terminal" evidence="6">
    <location>
        <begin position="32"/>
        <end position="126"/>
    </location>
</feature>
<dbReference type="GO" id="GO:0004177">
    <property type="term" value="F:aminopeptidase activity"/>
    <property type="evidence" value="ECO:0007669"/>
    <property type="project" value="UniProtKB-KW"/>
</dbReference>
<evidence type="ECO:0000313" key="7">
    <source>
        <dbReference type="EMBL" id="MBS2098242.1"/>
    </source>
</evidence>
<feature type="chain" id="PRO_5045366654" description="Aminopeptidase" evidence="5">
    <location>
        <begin position="20"/>
        <end position="366"/>
    </location>
</feature>
<comment type="similarity">
    <text evidence="4">Belongs to the peptidase C1 family.</text>
</comment>
<keyword evidence="5" id="KW-0732">Signal</keyword>
<dbReference type="PANTHER" id="PTHR10363">
    <property type="entry name" value="BLEOMYCIN HYDROLASE"/>
    <property type="match status" value="1"/>
</dbReference>
<evidence type="ECO:0000256" key="5">
    <source>
        <dbReference type="SAM" id="SignalP"/>
    </source>
</evidence>
<dbReference type="InterPro" id="IPR000169">
    <property type="entry name" value="Pept_cys_AS"/>
</dbReference>
<dbReference type="InterPro" id="IPR000668">
    <property type="entry name" value="Peptidase_C1A_C"/>
</dbReference>
<sequence length="366" mass="41616">MKRIINLLLGLVLIANVNAQNESKFEFTDVYNIKTTPVKSQDRTGTCWAFSTTSFVETEVIRLGGPELDLSEMYFVRYVYPKKAQKYVMLHGKGNFSQGGLAHDVMNSIRAYGMATEEAYPGRREVSKPHNHTELELSQKVLLDNFISQRSASPNPVWYEVLGSVLDNYLGEIPEKVDGKTPQEFAAKMKINPDDYIELTSYTNYPYYKLVDLEIPDNWSHDRFYNLPLDELMEVINNALANGYSMVWDGDVSEKFFSHKEGVALVPADESKGFEPQAEKSITPAIRQEAFLSWQSTDDHLMHITGMVKDQNGTVYYKTKNSWGEKSNAFGGYLNMSESYVRLHTVSVMIHKDALPKSIAKKIKVK</sequence>
<name>A0ABS5JTP7_9BACT</name>
<gene>
    <name evidence="7" type="ORF">KEM10_08110</name>
</gene>
<dbReference type="InterPro" id="IPR004134">
    <property type="entry name" value="Peptidase_C1B"/>
</dbReference>
<reference evidence="7 8" key="1">
    <citation type="journal article" date="2015" name="Int. J. Syst. Evol. Microbiol.">
        <title>Carboxylicivirga linearis sp. nov., isolated from a sea cucumber culture pond.</title>
        <authorList>
            <person name="Wang F.Q."/>
            <person name="Zhou Y.X."/>
            <person name="Lin X.Z."/>
            <person name="Chen G.J."/>
            <person name="Du Z.J."/>
        </authorList>
    </citation>
    <scope>NUCLEOTIDE SEQUENCE [LARGE SCALE GENOMIC DNA]</scope>
    <source>
        <strain evidence="7 8">FB218</strain>
    </source>
</reference>
<comment type="caution">
    <text evidence="7">The sequence shown here is derived from an EMBL/GenBank/DDBJ whole genome shotgun (WGS) entry which is preliminary data.</text>
</comment>
<dbReference type="PANTHER" id="PTHR10363:SF2">
    <property type="entry name" value="BLEOMYCIN HYDROLASE"/>
    <property type="match status" value="1"/>
</dbReference>
<dbReference type="Proteomes" id="UP000708576">
    <property type="component" value="Unassembled WGS sequence"/>
</dbReference>
<dbReference type="InterPro" id="IPR038765">
    <property type="entry name" value="Papain-like_cys_pep_sf"/>
</dbReference>
<dbReference type="PROSITE" id="PS00139">
    <property type="entry name" value="THIOL_PROTEASE_CYS"/>
    <property type="match status" value="1"/>
</dbReference>
<proteinExistence type="inferred from homology"/>
<dbReference type="Pfam" id="PF03051">
    <property type="entry name" value="Peptidase_C1_2"/>
    <property type="match status" value="1"/>
</dbReference>
<feature type="signal peptide" evidence="5">
    <location>
        <begin position="1"/>
        <end position="19"/>
    </location>
</feature>
<dbReference type="Gene3D" id="3.90.70.10">
    <property type="entry name" value="Cysteine proteinases"/>
    <property type="match status" value="1"/>
</dbReference>
<evidence type="ECO:0000313" key="8">
    <source>
        <dbReference type="Proteomes" id="UP000708576"/>
    </source>
</evidence>
<keyword evidence="2 4" id="KW-0378">Hydrolase</keyword>
<organism evidence="7 8">
    <name type="scientific">Carboxylicivirga linearis</name>
    <dbReference type="NCBI Taxonomy" id="1628157"/>
    <lineage>
        <taxon>Bacteria</taxon>
        <taxon>Pseudomonadati</taxon>
        <taxon>Bacteroidota</taxon>
        <taxon>Bacteroidia</taxon>
        <taxon>Marinilabiliales</taxon>
        <taxon>Marinilabiliaceae</taxon>
        <taxon>Carboxylicivirga</taxon>
    </lineage>
</organism>